<keyword evidence="3" id="KW-1185">Reference proteome</keyword>
<dbReference type="EMBL" id="CP011058">
    <property type="protein sequence ID" value="AJY74240.1"/>
    <property type="molecule type" value="Genomic_DNA"/>
</dbReference>
<evidence type="ECO:0000259" key="1">
    <source>
        <dbReference type="Pfam" id="PF00561"/>
    </source>
</evidence>
<dbReference type="GO" id="GO:0016787">
    <property type="term" value="F:hydrolase activity"/>
    <property type="evidence" value="ECO:0007669"/>
    <property type="project" value="UniProtKB-KW"/>
</dbReference>
<proteinExistence type="predicted"/>
<accession>A0A0D5NGJ7</accession>
<dbReference type="Proteomes" id="UP000032633">
    <property type="component" value="Chromosome"/>
</dbReference>
<organism evidence="2 3">
    <name type="scientific">Paenibacillus beijingensis</name>
    <dbReference type="NCBI Taxonomy" id="1126833"/>
    <lineage>
        <taxon>Bacteria</taxon>
        <taxon>Bacillati</taxon>
        <taxon>Bacillota</taxon>
        <taxon>Bacilli</taxon>
        <taxon>Bacillales</taxon>
        <taxon>Paenibacillaceae</taxon>
        <taxon>Paenibacillus</taxon>
    </lineage>
</organism>
<dbReference type="OrthoDB" id="9765872at2"/>
<dbReference type="PANTHER" id="PTHR37946:SF1">
    <property type="entry name" value="SLL1969 PROTEIN"/>
    <property type="match status" value="1"/>
</dbReference>
<reference evidence="2 3" key="1">
    <citation type="journal article" date="2015" name="J. Biotechnol.">
        <title>Complete genome sequence of Paenibacillus beijingensis 7188(T) (=DSM 24997(T)), a novel rhizobacterium from jujube garden soil.</title>
        <authorList>
            <person name="Kwak Y."/>
            <person name="Shin J.H."/>
        </authorList>
    </citation>
    <scope>NUCLEOTIDE SEQUENCE [LARGE SCALE GENOMIC DNA]</scope>
    <source>
        <strain evidence="2 3">DSM 24997</strain>
    </source>
</reference>
<protein>
    <submittedName>
        <fullName evidence="2">Alpha/beta hydrolase</fullName>
    </submittedName>
</protein>
<dbReference type="HOGENOM" id="CLU_075528_1_1_9"/>
<dbReference type="AlphaFoldDB" id="A0A0D5NGJ7"/>
<dbReference type="PANTHER" id="PTHR37946">
    <property type="entry name" value="SLL1969 PROTEIN"/>
    <property type="match status" value="1"/>
</dbReference>
<dbReference type="KEGG" id="pbj:VN24_06175"/>
<reference evidence="3" key="2">
    <citation type="submission" date="2015-03" db="EMBL/GenBank/DDBJ databases">
        <title>Genome sequence of Paenibacillus beijingensis strain DSM 24997T.</title>
        <authorList>
            <person name="Kwak Y."/>
            <person name="Shin J.-H."/>
        </authorList>
    </citation>
    <scope>NUCLEOTIDE SEQUENCE [LARGE SCALE GENOMIC DNA]</scope>
    <source>
        <strain evidence="3">DSM 24997</strain>
    </source>
</reference>
<dbReference type="Pfam" id="PF00561">
    <property type="entry name" value="Abhydrolase_1"/>
    <property type="match status" value="1"/>
</dbReference>
<gene>
    <name evidence="2" type="ORF">VN24_06175</name>
</gene>
<keyword evidence="2" id="KW-0378">Hydrolase</keyword>
<dbReference type="RefSeq" id="WP_045669676.1">
    <property type="nucleotide sequence ID" value="NZ_CP011058.1"/>
</dbReference>
<dbReference type="InterPro" id="IPR000073">
    <property type="entry name" value="AB_hydrolase_1"/>
</dbReference>
<evidence type="ECO:0000313" key="2">
    <source>
        <dbReference type="EMBL" id="AJY74240.1"/>
    </source>
</evidence>
<dbReference type="STRING" id="1126833.VN24_06175"/>
<feature type="domain" description="AB hydrolase-1" evidence="1">
    <location>
        <begin position="10"/>
        <end position="116"/>
    </location>
</feature>
<name>A0A0D5NGJ7_9BACL</name>
<dbReference type="Gene3D" id="3.40.50.1820">
    <property type="entry name" value="alpha/beta hydrolase"/>
    <property type="match status" value="1"/>
</dbReference>
<sequence>MEIEGSGHKVMLLHGFSKNKKDMMELQANLSRHHFACMPIDLPLTFKSIEHCAVVLEGIFDGLVPALKTGEKISLVGHSSGGLVIRKFLSDTKHLDRVNKCILIATPNQGSELADFLAKVSRTGVKIFKTLESIRGKSVRHLNMKETDVKVGVIAGNNSNLLLGKLLKGDNDGRVTVESVYFDGMYDFIVLPYGHKDIHYRKETADLIRKFIASSKFKL</sequence>
<evidence type="ECO:0000313" key="3">
    <source>
        <dbReference type="Proteomes" id="UP000032633"/>
    </source>
</evidence>
<dbReference type="SUPFAM" id="SSF53474">
    <property type="entry name" value="alpha/beta-Hydrolases"/>
    <property type="match status" value="1"/>
</dbReference>
<dbReference type="PATRIC" id="fig|1126833.4.peg.1342"/>
<dbReference type="InterPro" id="IPR029058">
    <property type="entry name" value="AB_hydrolase_fold"/>
</dbReference>